<evidence type="ECO:0000313" key="2">
    <source>
        <dbReference type="EMBL" id="PZR80532.1"/>
    </source>
</evidence>
<gene>
    <name evidence="2" type="ORF">DLM65_07775</name>
    <name evidence="1" type="ORF">JF886_06565</name>
</gene>
<reference evidence="2" key="2">
    <citation type="submission" date="2018-05" db="EMBL/GenBank/DDBJ databases">
        <authorList>
            <person name="Ferrari B."/>
        </authorList>
    </citation>
    <scope>NUCLEOTIDE SEQUENCE</scope>
    <source>
        <strain evidence="2">RRmetagenome_bin12</strain>
    </source>
</reference>
<dbReference type="SUPFAM" id="SSF52540">
    <property type="entry name" value="P-loop containing nucleoside triphosphate hydrolases"/>
    <property type="match status" value="1"/>
</dbReference>
<reference evidence="2 3" key="1">
    <citation type="journal article" date="2017" name="Nature">
        <title>Atmospheric trace gases support primary production in Antarctic desert surface soil.</title>
        <authorList>
            <person name="Ji M."/>
            <person name="Greening C."/>
            <person name="Vanwonterghem I."/>
            <person name="Carere C.R."/>
            <person name="Bay S.K."/>
            <person name="Steen J.A."/>
            <person name="Montgomery K."/>
            <person name="Lines T."/>
            <person name="Beardall J."/>
            <person name="van Dorst J."/>
            <person name="Snape I."/>
            <person name="Stott M.B."/>
            <person name="Hugenholtz P."/>
            <person name="Ferrari B.C."/>
        </authorList>
    </citation>
    <scope>NUCLEOTIDE SEQUENCE [LARGE SCALE GENOMIC DNA]</scope>
    <source>
        <strain evidence="2">RRmetagenome_bin12</strain>
    </source>
</reference>
<protein>
    <submittedName>
        <fullName evidence="1 2">Sulfotransferase</fullName>
    </submittedName>
</protein>
<accession>A0A2W5Z5C9</accession>
<sequence>MSRVLYIGGCTRSGSTLVDRMLGQIPGFLSTGEFGLLTTHSLVENRLCGCGERFMECDFWQAVGEAAFGGWKSPQAEELVALHPQVTRQRYIPLLFAPALSPAFARRLRRYRALLQRLYDALHTVSGDEVIIDSTKAPAYALVLRGVPGMHLSILQLVRDSRGTAYSATKKQIMRDSVDRVVYKHNYAPAVITMRWNVYHLLFDVMRALGARVLVARYEDVVREPRTLLGRIAAFAGRPTTDSDLDFISTSGVVLSVDHTAVGNDMRFEHGNVVMREDDAWVRSLPRSSRRVVTLLSWPLLKRWKYN</sequence>
<evidence type="ECO:0000313" key="1">
    <source>
        <dbReference type="EMBL" id="MBJ7594515.1"/>
    </source>
</evidence>
<dbReference type="RefSeq" id="WP_337310785.1">
    <property type="nucleotide sequence ID" value="NZ_JAEKNS010000072.1"/>
</dbReference>
<accession>A0A934MZB9</accession>
<name>A0A2W5Z5C9_9BACT</name>
<reference evidence="1 4" key="3">
    <citation type="submission" date="2020-10" db="EMBL/GenBank/DDBJ databases">
        <title>Ca. Dormibacterota MAGs.</title>
        <authorList>
            <person name="Montgomery K."/>
        </authorList>
    </citation>
    <scope>NUCLEOTIDE SEQUENCE [LARGE SCALE GENOMIC DNA]</scope>
    <source>
        <strain evidence="1">SC8812_S17_18</strain>
    </source>
</reference>
<dbReference type="EMBL" id="JAEKNS010000072">
    <property type="protein sequence ID" value="MBJ7594515.1"/>
    <property type="molecule type" value="Genomic_DNA"/>
</dbReference>
<proteinExistence type="predicted"/>
<dbReference type="Gene3D" id="3.40.50.300">
    <property type="entry name" value="P-loop containing nucleotide triphosphate hydrolases"/>
    <property type="match status" value="1"/>
</dbReference>
<evidence type="ECO:0000313" key="3">
    <source>
        <dbReference type="Proteomes" id="UP000248724"/>
    </source>
</evidence>
<dbReference type="Proteomes" id="UP000606991">
    <property type="component" value="Unassembled WGS sequence"/>
</dbReference>
<organism evidence="2 3">
    <name type="scientific">Candidatus Aeolococcus gillhamiae</name>
    <dbReference type="NCBI Taxonomy" id="3127015"/>
    <lineage>
        <taxon>Bacteria</taxon>
        <taxon>Bacillati</taxon>
        <taxon>Candidatus Dormiibacterota</taxon>
        <taxon>Candidatus Dormibacteria</taxon>
        <taxon>Candidatus Aeolococcales</taxon>
        <taxon>Candidatus Aeolococcaceae</taxon>
        <taxon>Candidatus Aeolococcus</taxon>
    </lineage>
</organism>
<dbReference type="EMBL" id="QHBU01000149">
    <property type="protein sequence ID" value="PZR80532.1"/>
    <property type="molecule type" value="Genomic_DNA"/>
</dbReference>
<comment type="caution">
    <text evidence="2">The sequence shown here is derived from an EMBL/GenBank/DDBJ whole genome shotgun (WGS) entry which is preliminary data.</text>
</comment>
<dbReference type="Pfam" id="PF13469">
    <property type="entry name" value="Sulfotransfer_3"/>
    <property type="match status" value="1"/>
</dbReference>
<evidence type="ECO:0000313" key="4">
    <source>
        <dbReference type="Proteomes" id="UP000606991"/>
    </source>
</evidence>
<dbReference type="InterPro" id="IPR027417">
    <property type="entry name" value="P-loop_NTPase"/>
</dbReference>
<dbReference type="Proteomes" id="UP000248724">
    <property type="component" value="Unassembled WGS sequence"/>
</dbReference>
<dbReference type="AlphaFoldDB" id="A0A2W5Z5C9"/>